<evidence type="ECO:0000256" key="6">
    <source>
        <dbReference type="SAM" id="MobiDB-lite"/>
    </source>
</evidence>
<dbReference type="InterPro" id="IPR012336">
    <property type="entry name" value="Thioredoxin-like_fold"/>
</dbReference>
<keyword evidence="3" id="KW-0560">Oxidoreductase</keyword>
<dbReference type="PANTHER" id="PTHR13887:SF14">
    <property type="entry name" value="DISULFIDE BOND FORMATION PROTEIN D"/>
    <property type="match status" value="1"/>
</dbReference>
<sequence length="264" mass="28741">MTRTTQDPRAELSSQARATIEQQQRERRRRRGVRTLVAVVVTAALAGGITLATRADDRSAAAHVIPAQDTGHVRAAYYGTRDGMTVVSGGAAPHTLDLYADFLCPQCGRLHRTLGTAIEQATESGKLQVRYHMVPLLVDFSNPAGYSLDAANAALCAADAGRFLPFHASLLTDQPREGRRGHDRSQLTDLGHRLGITDQTFDTCVSTGTYDTRLRQELTRVSADPTLHQPNTRNPRFGTPTALADGTHLVDLTTTDWLDQLLTS</sequence>
<evidence type="ECO:0000256" key="4">
    <source>
        <dbReference type="ARBA" id="ARBA00023157"/>
    </source>
</evidence>
<dbReference type="RefSeq" id="WP_354642944.1">
    <property type="nucleotide sequence ID" value="NZ_CP159872.1"/>
</dbReference>
<keyword evidence="2" id="KW-0732">Signal</keyword>
<keyword evidence="7" id="KW-1133">Transmembrane helix</keyword>
<protein>
    <submittedName>
        <fullName evidence="9">Thioredoxin domain-containing protein</fullName>
    </submittedName>
</protein>
<keyword evidence="5" id="KW-0676">Redox-active center</keyword>
<dbReference type="EMBL" id="CP159872">
    <property type="protein sequence ID" value="XCM82017.1"/>
    <property type="molecule type" value="Genomic_DNA"/>
</dbReference>
<proteinExistence type="inferred from homology"/>
<comment type="similarity">
    <text evidence="1">Belongs to the thioredoxin family. DsbA subfamily.</text>
</comment>
<evidence type="ECO:0000256" key="7">
    <source>
        <dbReference type="SAM" id="Phobius"/>
    </source>
</evidence>
<evidence type="ECO:0000256" key="5">
    <source>
        <dbReference type="ARBA" id="ARBA00023284"/>
    </source>
</evidence>
<dbReference type="AlphaFoldDB" id="A0AAU8K1Y3"/>
<evidence type="ECO:0000256" key="3">
    <source>
        <dbReference type="ARBA" id="ARBA00023002"/>
    </source>
</evidence>
<evidence type="ECO:0000256" key="1">
    <source>
        <dbReference type="ARBA" id="ARBA00005791"/>
    </source>
</evidence>
<dbReference type="Gene3D" id="3.40.30.10">
    <property type="entry name" value="Glutaredoxin"/>
    <property type="match status" value="1"/>
</dbReference>
<dbReference type="Pfam" id="PF13462">
    <property type="entry name" value="Thioredoxin_4"/>
    <property type="match status" value="1"/>
</dbReference>
<evidence type="ECO:0000313" key="9">
    <source>
        <dbReference type="EMBL" id="XCM82017.1"/>
    </source>
</evidence>
<evidence type="ECO:0000259" key="8">
    <source>
        <dbReference type="Pfam" id="PF13462"/>
    </source>
</evidence>
<keyword evidence="7" id="KW-0472">Membrane</keyword>
<dbReference type="GO" id="GO:0016491">
    <property type="term" value="F:oxidoreductase activity"/>
    <property type="evidence" value="ECO:0007669"/>
    <property type="project" value="UniProtKB-KW"/>
</dbReference>
<dbReference type="KEGG" id="kcm:ABWK59_25515"/>
<dbReference type="SUPFAM" id="SSF52833">
    <property type="entry name" value="Thioredoxin-like"/>
    <property type="match status" value="1"/>
</dbReference>
<dbReference type="InterPro" id="IPR036249">
    <property type="entry name" value="Thioredoxin-like_sf"/>
</dbReference>
<feature type="region of interest" description="Disordered" evidence="6">
    <location>
        <begin position="1"/>
        <end position="31"/>
    </location>
</feature>
<keyword evidence="7" id="KW-0812">Transmembrane</keyword>
<dbReference type="CDD" id="cd02972">
    <property type="entry name" value="DsbA_family"/>
    <property type="match status" value="1"/>
</dbReference>
<evidence type="ECO:0000256" key="2">
    <source>
        <dbReference type="ARBA" id="ARBA00022729"/>
    </source>
</evidence>
<feature type="transmembrane region" description="Helical" evidence="7">
    <location>
        <begin position="33"/>
        <end position="52"/>
    </location>
</feature>
<dbReference type="PANTHER" id="PTHR13887">
    <property type="entry name" value="GLUTATHIONE S-TRANSFERASE KAPPA"/>
    <property type="match status" value="1"/>
</dbReference>
<gene>
    <name evidence="9" type="ORF">ABWK59_25515</name>
</gene>
<feature type="domain" description="Thioredoxin-like fold" evidence="8">
    <location>
        <begin position="91"/>
        <end position="223"/>
    </location>
</feature>
<organism evidence="9">
    <name type="scientific">Kitasatospora camelliae</name>
    <dbReference type="NCBI Taxonomy" id="3156397"/>
    <lineage>
        <taxon>Bacteria</taxon>
        <taxon>Bacillati</taxon>
        <taxon>Actinomycetota</taxon>
        <taxon>Actinomycetes</taxon>
        <taxon>Kitasatosporales</taxon>
        <taxon>Streptomycetaceae</taxon>
        <taxon>Kitasatospora</taxon>
    </lineage>
</organism>
<reference evidence="9" key="1">
    <citation type="submission" date="2024-06" db="EMBL/GenBank/DDBJ databases">
        <title>The genome sequences of Kitasatospora sp. strain HUAS MG31.</title>
        <authorList>
            <person name="Mo P."/>
        </authorList>
    </citation>
    <scope>NUCLEOTIDE SEQUENCE</scope>
    <source>
        <strain evidence="9">HUAS MG31</strain>
    </source>
</reference>
<name>A0AAU8K1Y3_9ACTN</name>
<feature type="compositionally biased region" description="Basic and acidic residues" evidence="6">
    <location>
        <begin position="1"/>
        <end position="10"/>
    </location>
</feature>
<accession>A0AAU8K1Y3</accession>
<keyword evidence="4" id="KW-1015">Disulfide bond</keyword>